<evidence type="ECO:0000313" key="1">
    <source>
        <dbReference type="EMBL" id="KAG7453160.1"/>
    </source>
</evidence>
<sequence length="100" mass="11420">IPIVLYDQIGNGTSSHVKDVSKEFWKPELFRDELDILLTYLGISDRFDLLGHSWGDTQMLAEHYVAAWVPNGLRRLIITNTPASADLFEQCTNALWNNSR</sequence>
<dbReference type="GeneID" id="66104880"/>
<dbReference type="RefSeq" id="XP_043046660.1">
    <property type="nucleotide sequence ID" value="XM_043182583.1"/>
</dbReference>
<dbReference type="SUPFAM" id="SSF53474">
    <property type="entry name" value="alpha/beta-Hydrolases"/>
    <property type="match status" value="1"/>
</dbReference>
<protein>
    <recommendedName>
        <fullName evidence="3">AB hydrolase-1 domain-containing protein</fullName>
    </recommendedName>
</protein>
<feature type="non-terminal residue" evidence="1">
    <location>
        <position position="1"/>
    </location>
</feature>
<dbReference type="InterPro" id="IPR029058">
    <property type="entry name" value="AB_hydrolase_fold"/>
</dbReference>
<dbReference type="Proteomes" id="UP000812287">
    <property type="component" value="Unassembled WGS sequence"/>
</dbReference>
<keyword evidence="2" id="KW-1185">Reference proteome</keyword>
<accession>A0A9P7W639</accession>
<dbReference type="OrthoDB" id="190201at2759"/>
<name>A0A9P7W639_9AGAR</name>
<evidence type="ECO:0008006" key="3">
    <source>
        <dbReference type="Google" id="ProtNLM"/>
    </source>
</evidence>
<dbReference type="EMBL" id="MU250523">
    <property type="protein sequence ID" value="KAG7453160.1"/>
    <property type="molecule type" value="Genomic_DNA"/>
</dbReference>
<organism evidence="1 2">
    <name type="scientific">Guyanagaster necrorhizus</name>
    <dbReference type="NCBI Taxonomy" id="856835"/>
    <lineage>
        <taxon>Eukaryota</taxon>
        <taxon>Fungi</taxon>
        <taxon>Dikarya</taxon>
        <taxon>Basidiomycota</taxon>
        <taxon>Agaricomycotina</taxon>
        <taxon>Agaricomycetes</taxon>
        <taxon>Agaricomycetidae</taxon>
        <taxon>Agaricales</taxon>
        <taxon>Marasmiineae</taxon>
        <taxon>Physalacriaceae</taxon>
        <taxon>Guyanagaster</taxon>
    </lineage>
</organism>
<gene>
    <name evidence="1" type="ORF">BT62DRAFT_879195</name>
</gene>
<dbReference type="Gene3D" id="3.40.50.1820">
    <property type="entry name" value="alpha/beta hydrolase"/>
    <property type="match status" value="1"/>
</dbReference>
<proteinExistence type="predicted"/>
<evidence type="ECO:0000313" key="2">
    <source>
        <dbReference type="Proteomes" id="UP000812287"/>
    </source>
</evidence>
<comment type="caution">
    <text evidence="1">The sequence shown here is derived from an EMBL/GenBank/DDBJ whole genome shotgun (WGS) entry which is preliminary data.</text>
</comment>
<reference evidence="1" key="1">
    <citation type="submission" date="2020-11" db="EMBL/GenBank/DDBJ databases">
        <title>Adaptations for nitrogen fixation in a non-lichenized fungal sporocarp promotes dispersal by wood-feeding termites.</title>
        <authorList>
            <consortium name="DOE Joint Genome Institute"/>
            <person name="Koch R.A."/>
            <person name="Yoon G."/>
            <person name="Arayal U."/>
            <person name="Lail K."/>
            <person name="Amirebrahimi M."/>
            <person name="Labutti K."/>
            <person name="Lipzen A."/>
            <person name="Riley R."/>
            <person name="Barry K."/>
            <person name="Henrissat B."/>
            <person name="Grigoriev I.V."/>
            <person name="Herr J.R."/>
            <person name="Aime M.C."/>
        </authorList>
    </citation>
    <scope>NUCLEOTIDE SEQUENCE</scope>
    <source>
        <strain evidence="1">MCA 3950</strain>
    </source>
</reference>
<dbReference type="AlphaFoldDB" id="A0A9P7W639"/>